<feature type="transmembrane region" description="Helical" evidence="2">
    <location>
        <begin position="76"/>
        <end position="96"/>
    </location>
</feature>
<accession>A0A6I2FFB4</accession>
<feature type="region of interest" description="Disordered" evidence="1">
    <location>
        <begin position="210"/>
        <end position="253"/>
    </location>
</feature>
<dbReference type="Proteomes" id="UP000431080">
    <property type="component" value="Unassembled WGS sequence"/>
</dbReference>
<evidence type="ECO:0000256" key="2">
    <source>
        <dbReference type="SAM" id="Phobius"/>
    </source>
</evidence>
<name>A0A6I2FFB4_9MICO</name>
<gene>
    <name evidence="3" type="ORF">GE115_15430</name>
</gene>
<keyword evidence="2" id="KW-1133">Transmembrane helix</keyword>
<feature type="transmembrane region" description="Helical" evidence="2">
    <location>
        <begin position="180"/>
        <end position="202"/>
    </location>
</feature>
<dbReference type="RefSeq" id="WP_153685680.1">
    <property type="nucleotide sequence ID" value="NZ_WJIF01000011.1"/>
</dbReference>
<feature type="non-terminal residue" evidence="3">
    <location>
        <position position="253"/>
    </location>
</feature>
<organism evidence="3 4">
    <name type="scientific">Agromyces agglutinans</name>
    <dbReference type="NCBI Taxonomy" id="2662258"/>
    <lineage>
        <taxon>Bacteria</taxon>
        <taxon>Bacillati</taxon>
        <taxon>Actinomycetota</taxon>
        <taxon>Actinomycetes</taxon>
        <taxon>Micrococcales</taxon>
        <taxon>Microbacteriaceae</taxon>
        <taxon>Agromyces</taxon>
    </lineage>
</organism>
<feature type="transmembrane region" description="Helical" evidence="2">
    <location>
        <begin position="44"/>
        <end position="64"/>
    </location>
</feature>
<feature type="transmembrane region" description="Helical" evidence="2">
    <location>
        <begin position="116"/>
        <end position="140"/>
    </location>
</feature>
<keyword evidence="4" id="KW-1185">Reference proteome</keyword>
<keyword evidence="2" id="KW-0472">Membrane</keyword>
<comment type="caution">
    <text evidence="3">The sequence shown here is derived from an EMBL/GenBank/DDBJ whole genome shotgun (WGS) entry which is preliminary data.</text>
</comment>
<feature type="transmembrane region" description="Helical" evidence="2">
    <location>
        <begin position="147"/>
        <end position="168"/>
    </location>
</feature>
<dbReference type="AlphaFoldDB" id="A0A6I2FFB4"/>
<evidence type="ECO:0000313" key="3">
    <source>
        <dbReference type="EMBL" id="MRG61246.1"/>
    </source>
</evidence>
<proteinExistence type="predicted"/>
<sequence>MTTTTTPPRRTRAATAALSLAIGMLVAAALLGGFFIIVGDQANVAARAWMTLFLVAAFAGVVLLDASVGDGPNRWYLAASTVTNVVLVAVGLLKIWNGWGQPADTADAGVWAEQIGRFVLVVLLLRVALLVTQLYGLYFVARAKSTASAVAGVVTLVLVWVTALILAIPAAFPALDWPDWWWRTAGATSLVALVSAIIPILVKAFEPKPPRPAPAPVQAPAAPFAHPTGAPVPPAAQPAPPVTPPTAPPAAPP</sequence>
<feature type="transmembrane region" description="Helical" evidence="2">
    <location>
        <begin position="12"/>
        <end position="38"/>
    </location>
</feature>
<dbReference type="EMBL" id="WJIF01000011">
    <property type="protein sequence ID" value="MRG61246.1"/>
    <property type="molecule type" value="Genomic_DNA"/>
</dbReference>
<evidence type="ECO:0000313" key="4">
    <source>
        <dbReference type="Proteomes" id="UP000431080"/>
    </source>
</evidence>
<feature type="compositionally biased region" description="Low complexity" evidence="1">
    <location>
        <begin position="218"/>
        <end position="229"/>
    </location>
</feature>
<protein>
    <submittedName>
        <fullName evidence="3">Uncharacterized protein</fullName>
    </submittedName>
</protein>
<feature type="compositionally biased region" description="Pro residues" evidence="1">
    <location>
        <begin position="230"/>
        <end position="253"/>
    </location>
</feature>
<reference evidence="3 4" key="1">
    <citation type="submission" date="2019-10" db="EMBL/GenBank/DDBJ databases">
        <authorList>
            <person name="Nie G."/>
            <person name="Ming H."/>
            <person name="Yi B."/>
        </authorList>
    </citation>
    <scope>NUCLEOTIDE SEQUENCE [LARGE SCALE GENOMIC DNA]</scope>
    <source>
        <strain evidence="3 4">CFH 90414</strain>
    </source>
</reference>
<keyword evidence="2" id="KW-0812">Transmembrane</keyword>
<evidence type="ECO:0000256" key="1">
    <source>
        <dbReference type="SAM" id="MobiDB-lite"/>
    </source>
</evidence>